<evidence type="ECO:0000313" key="14">
    <source>
        <dbReference type="EMBL" id="GHF24292.1"/>
    </source>
</evidence>
<dbReference type="PROSITE" id="PS50111">
    <property type="entry name" value="CHEMOTAXIS_TRANSDUC_2"/>
    <property type="match status" value="1"/>
</dbReference>
<evidence type="ECO:0000259" key="13">
    <source>
        <dbReference type="PROSITE" id="PS50885"/>
    </source>
</evidence>
<evidence type="ECO:0000259" key="12">
    <source>
        <dbReference type="PROSITE" id="PS50111"/>
    </source>
</evidence>
<dbReference type="AlphaFoldDB" id="A0A919E6L1"/>
<gene>
    <name evidence="14" type="ORF">GCM10017044_18640</name>
</gene>
<dbReference type="InterPro" id="IPR004089">
    <property type="entry name" value="MCPsignal_dom"/>
</dbReference>
<evidence type="ECO:0000256" key="9">
    <source>
        <dbReference type="PROSITE-ProRule" id="PRU00284"/>
    </source>
</evidence>
<dbReference type="InterPro" id="IPR033479">
    <property type="entry name" value="dCache_1"/>
</dbReference>
<dbReference type="InterPro" id="IPR003660">
    <property type="entry name" value="HAMP_dom"/>
</dbReference>
<dbReference type="SUPFAM" id="SSF58104">
    <property type="entry name" value="Methyl-accepting chemotaxis protein (MCP) signaling domain"/>
    <property type="match status" value="1"/>
</dbReference>
<dbReference type="PANTHER" id="PTHR32089:SF112">
    <property type="entry name" value="LYSOZYME-LIKE PROTEIN-RELATED"/>
    <property type="match status" value="1"/>
</dbReference>
<dbReference type="RefSeq" id="WP_191252260.1">
    <property type="nucleotide sequence ID" value="NZ_BNCI01000002.1"/>
</dbReference>
<evidence type="ECO:0008006" key="16">
    <source>
        <dbReference type="Google" id="ProtNLM"/>
    </source>
</evidence>
<proteinExistence type="inferred from homology"/>
<keyword evidence="2" id="KW-1003">Cell membrane</keyword>
<organism evidence="14 15">
    <name type="scientific">Kordiimonas sediminis</name>
    <dbReference type="NCBI Taxonomy" id="1735581"/>
    <lineage>
        <taxon>Bacteria</taxon>
        <taxon>Pseudomonadati</taxon>
        <taxon>Pseudomonadota</taxon>
        <taxon>Alphaproteobacteria</taxon>
        <taxon>Kordiimonadales</taxon>
        <taxon>Kordiimonadaceae</taxon>
        <taxon>Kordiimonas</taxon>
    </lineage>
</organism>
<accession>A0A919E6L1</accession>
<keyword evidence="15" id="KW-1185">Reference proteome</keyword>
<dbReference type="Proteomes" id="UP000630923">
    <property type="component" value="Unassembled WGS sequence"/>
</dbReference>
<reference evidence="14" key="1">
    <citation type="journal article" date="2014" name="Int. J. Syst. Evol. Microbiol.">
        <title>Complete genome sequence of Corynebacterium casei LMG S-19264T (=DSM 44701T), isolated from a smear-ripened cheese.</title>
        <authorList>
            <consortium name="US DOE Joint Genome Institute (JGI-PGF)"/>
            <person name="Walter F."/>
            <person name="Albersmeier A."/>
            <person name="Kalinowski J."/>
            <person name="Ruckert C."/>
        </authorList>
    </citation>
    <scope>NUCLEOTIDE SEQUENCE</scope>
    <source>
        <strain evidence="14">KCTC 42590</strain>
    </source>
</reference>
<dbReference type="Gene3D" id="3.30.450.20">
    <property type="entry name" value="PAS domain"/>
    <property type="match status" value="1"/>
</dbReference>
<keyword evidence="6 11" id="KW-0472">Membrane</keyword>
<feature type="coiled-coil region" evidence="10">
    <location>
        <begin position="414"/>
        <end position="467"/>
    </location>
</feature>
<comment type="similarity">
    <text evidence="8">Belongs to the methyl-accepting chemotaxis (MCP) protein family.</text>
</comment>
<sequence length="744" mass="80677">MISMYQNLKIAIKLPLLVVAALLILAVGVGLSGFRTAQSQIDKDTSEKLTAVLSSRKSELNAYLATIEEDLKLVSANPYVATALKDFEAGWSAFDGNPQEAAQSLYISSEMDKRYDAGDGSLYSQAHSTHHPWFHNLQQTRGYYDVFLVNAQGSLVYSVFKEADYATNLNSGQWKDSDLGKIYRAAMTGNRGQQYFLDFAPYEPSNGAPASFIATPVYDESGARIGALIFQMPIARINQIMQKSDGMGETGESYLVGDDLFMRSDSRFNGEGETSILKTRVDTESANLAMKGQDGLMNIEDYRGVEVLSAYSSLDFLGTKWGVIVEKDMEEINRPIMSMGFTMLSIAVGITVILSAGMFFVARGITNPLSKMVDLMGVLAKGDTSVTIPYQDRGDEIGEISKAVDFFKESMIEGERQREEARKHEEQMRAAEEAQRLEKEEQERLELERERAEAERRQKKADEMTALILEFDNQVSQMLGAVTSATVELESTSRSMSATADESDHQAANVASAAEEATANVQTVASASEELGASISEIGQQMERSNRATRDVADRSSATVEVMSSLEESSNAISEVVSLINDIAEQTNLLALNATIEAARAGDAGKGFAVVASEVKSLASQTAKATEQIRQQIDDVQLQSKNAAAAMHEIRKSIDETSALAAAVAAAVEEQQAATNEIARNVADAATGTQQVSSSIIGVSQGVSETKEASGQVQAASRELAQNSTKLNNLIEKFVSDVRVLTTE</sequence>
<dbReference type="CDD" id="cd18774">
    <property type="entry name" value="PDC2_HK_sensor"/>
    <property type="match status" value="1"/>
</dbReference>
<dbReference type="Pfam" id="PF02743">
    <property type="entry name" value="dCache_1"/>
    <property type="match status" value="1"/>
</dbReference>
<dbReference type="Pfam" id="PF00672">
    <property type="entry name" value="HAMP"/>
    <property type="match status" value="1"/>
</dbReference>
<dbReference type="GO" id="GO:0005886">
    <property type="term" value="C:plasma membrane"/>
    <property type="evidence" value="ECO:0007669"/>
    <property type="project" value="UniProtKB-SubCell"/>
</dbReference>
<dbReference type="PANTHER" id="PTHR32089">
    <property type="entry name" value="METHYL-ACCEPTING CHEMOTAXIS PROTEIN MCPB"/>
    <property type="match status" value="1"/>
</dbReference>
<comment type="caution">
    <text evidence="14">The sequence shown here is derived from an EMBL/GenBank/DDBJ whole genome shotgun (WGS) entry which is preliminary data.</text>
</comment>
<evidence type="ECO:0000256" key="1">
    <source>
        <dbReference type="ARBA" id="ARBA00004651"/>
    </source>
</evidence>
<keyword evidence="7 9" id="KW-0807">Transducer</keyword>
<reference evidence="14" key="2">
    <citation type="submission" date="2020-09" db="EMBL/GenBank/DDBJ databases">
        <authorList>
            <person name="Sun Q."/>
            <person name="Kim S."/>
        </authorList>
    </citation>
    <scope>NUCLEOTIDE SEQUENCE</scope>
    <source>
        <strain evidence="14">KCTC 42590</strain>
    </source>
</reference>
<dbReference type="Gene3D" id="1.10.287.950">
    <property type="entry name" value="Methyl-accepting chemotaxis protein"/>
    <property type="match status" value="1"/>
</dbReference>
<evidence type="ECO:0000256" key="3">
    <source>
        <dbReference type="ARBA" id="ARBA00022500"/>
    </source>
</evidence>
<dbReference type="Pfam" id="PF00015">
    <property type="entry name" value="MCPsignal"/>
    <property type="match status" value="1"/>
</dbReference>
<evidence type="ECO:0000313" key="15">
    <source>
        <dbReference type="Proteomes" id="UP000630923"/>
    </source>
</evidence>
<evidence type="ECO:0000256" key="2">
    <source>
        <dbReference type="ARBA" id="ARBA00022475"/>
    </source>
</evidence>
<evidence type="ECO:0000256" key="8">
    <source>
        <dbReference type="ARBA" id="ARBA00029447"/>
    </source>
</evidence>
<feature type="transmembrane region" description="Helical" evidence="11">
    <location>
        <begin position="336"/>
        <end position="362"/>
    </location>
</feature>
<dbReference type="SMART" id="SM00283">
    <property type="entry name" value="MA"/>
    <property type="match status" value="1"/>
</dbReference>
<dbReference type="GO" id="GO:0007165">
    <property type="term" value="P:signal transduction"/>
    <property type="evidence" value="ECO:0007669"/>
    <property type="project" value="UniProtKB-KW"/>
</dbReference>
<dbReference type="SMART" id="SM00304">
    <property type="entry name" value="HAMP"/>
    <property type="match status" value="1"/>
</dbReference>
<feature type="domain" description="HAMP" evidence="13">
    <location>
        <begin position="363"/>
        <end position="416"/>
    </location>
</feature>
<dbReference type="GO" id="GO:0006935">
    <property type="term" value="P:chemotaxis"/>
    <property type="evidence" value="ECO:0007669"/>
    <property type="project" value="UniProtKB-KW"/>
</dbReference>
<dbReference type="CDD" id="cd06225">
    <property type="entry name" value="HAMP"/>
    <property type="match status" value="1"/>
</dbReference>
<keyword evidence="10" id="KW-0175">Coiled coil</keyword>
<keyword evidence="5 11" id="KW-1133">Transmembrane helix</keyword>
<dbReference type="EMBL" id="BNCI01000002">
    <property type="protein sequence ID" value="GHF24292.1"/>
    <property type="molecule type" value="Genomic_DNA"/>
</dbReference>
<evidence type="ECO:0000256" key="11">
    <source>
        <dbReference type="SAM" id="Phobius"/>
    </source>
</evidence>
<evidence type="ECO:0000256" key="5">
    <source>
        <dbReference type="ARBA" id="ARBA00022989"/>
    </source>
</evidence>
<keyword evidence="4 11" id="KW-0812">Transmembrane</keyword>
<keyword evidence="3" id="KW-0145">Chemotaxis</keyword>
<feature type="domain" description="Methyl-accepting transducer" evidence="12">
    <location>
        <begin position="485"/>
        <end position="721"/>
    </location>
</feature>
<name>A0A919E6L1_9PROT</name>
<comment type="subcellular location">
    <subcellularLocation>
        <location evidence="1">Cell membrane</location>
        <topology evidence="1">Multi-pass membrane protein</topology>
    </subcellularLocation>
</comment>
<evidence type="ECO:0000256" key="10">
    <source>
        <dbReference type="SAM" id="Coils"/>
    </source>
</evidence>
<evidence type="ECO:0000256" key="4">
    <source>
        <dbReference type="ARBA" id="ARBA00022692"/>
    </source>
</evidence>
<dbReference type="PROSITE" id="PS50885">
    <property type="entry name" value="HAMP"/>
    <property type="match status" value="1"/>
</dbReference>
<dbReference type="Gene3D" id="1.10.8.500">
    <property type="entry name" value="HAMP domain in histidine kinase"/>
    <property type="match status" value="1"/>
</dbReference>
<protein>
    <recommendedName>
        <fullName evidence="16">Methyl-accepting chemotaxis protein</fullName>
    </recommendedName>
</protein>
<evidence type="ECO:0000256" key="7">
    <source>
        <dbReference type="ARBA" id="ARBA00023224"/>
    </source>
</evidence>
<evidence type="ECO:0000256" key="6">
    <source>
        <dbReference type="ARBA" id="ARBA00023136"/>
    </source>
</evidence>